<evidence type="ECO:0000256" key="1">
    <source>
        <dbReference type="SAM" id="MobiDB-lite"/>
    </source>
</evidence>
<feature type="region of interest" description="Disordered" evidence="1">
    <location>
        <begin position="212"/>
        <end position="290"/>
    </location>
</feature>
<dbReference type="PANTHER" id="PTHR36027:SF1">
    <property type="entry name" value="MEIOSIS-SPECIFIC PROTEIN ASY3"/>
    <property type="match status" value="1"/>
</dbReference>
<dbReference type="InterPro" id="IPR037731">
    <property type="entry name" value="ASY3-like"/>
</dbReference>
<name>A0ABR2S045_9ROSI</name>
<keyword evidence="4" id="KW-1185">Reference proteome</keyword>
<feature type="region of interest" description="Disordered" evidence="1">
    <location>
        <begin position="404"/>
        <end position="423"/>
    </location>
</feature>
<organism evidence="3 4">
    <name type="scientific">Hibiscus sabdariffa</name>
    <name type="common">roselle</name>
    <dbReference type="NCBI Taxonomy" id="183260"/>
    <lineage>
        <taxon>Eukaryota</taxon>
        <taxon>Viridiplantae</taxon>
        <taxon>Streptophyta</taxon>
        <taxon>Embryophyta</taxon>
        <taxon>Tracheophyta</taxon>
        <taxon>Spermatophyta</taxon>
        <taxon>Magnoliopsida</taxon>
        <taxon>eudicotyledons</taxon>
        <taxon>Gunneridae</taxon>
        <taxon>Pentapetalae</taxon>
        <taxon>rosids</taxon>
        <taxon>malvids</taxon>
        <taxon>Malvales</taxon>
        <taxon>Malvaceae</taxon>
        <taxon>Malvoideae</taxon>
        <taxon>Hibiscus</taxon>
    </lineage>
</organism>
<dbReference type="InterPro" id="IPR046845">
    <property type="entry name" value="ASY3-like_CC"/>
</dbReference>
<dbReference type="Proteomes" id="UP001396334">
    <property type="component" value="Unassembled WGS sequence"/>
</dbReference>
<accession>A0ABR2S045</accession>
<comment type="caution">
    <text evidence="3">The sequence shown here is derived from an EMBL/GenBank/DDBJ whole genome shotgun (WGS) entry which is preliminary data.</text>
</comment>
<feature type="compositionally biased region" description="Basic and acidic residues" evidence="1">
    <location>
        <begin position="234"/>
        <end position="247"/>
    </location>
</feature>
<dbReference type="EMBL" id="JBBPBN010000019">
    <property type="protein sequence ID" value="KAK9018470.1"/>
    <property type="molecule type" value="Genomic_DNA"/>
</dbReference>
<sequence>MSNCRSFGSNFHPSSQSRKISIGIILDSIAERKLGAIEEDESKQPSTKGINPNNGISVEGKNKEEAVTTSKGKQTEATEQVKSPWITPRSLHEKSLAPETASSNLGQKKRVKVKDVAVMHSVQFFSNQTFNAKSFGSKQNSFDTFFDDLSYKRKGKNDGNSQKAEESNISIARKALESGKVVLESKTDQTQNKQTETLKMKLQELLGNVSSPKSLLSSSQAQEVTGNNLQPKLSVDHIRDTVEKPRQNSDTIETDSDNPNQTIKRPVTRSLARKRAPAKVQTVKTKVGLSSKQKHQESIFSFREERSTKLDGAVDTSSKLSRKMKIEKKSSKFDPCKICFTDEDSAGEIKRTTYTSETPVPVRKTSMPGTKMESFPGSFNEKRRESFENVQEIRSFRSPVTNKKNQSVYCDNSTSPEKGDKQDVGDISLRNVLCTPDSFQSPTFGLKAPMLNTSPSPKPKTVEIKQGARSPVPSERGFTMGNIRSFRTFQASRLVCNKLNSQAHSPTSPTILPDSDMEAEHIKRHVHSEPSSEERLSESFGIGSPIIKRYDCHTENLILPDTVSEKLNSVDSPIKRFRNHEDVRLRARIGESFWFQEPSEQDQDDELMRAVTLFASALKTFKRKMDSTTRNKSSEILVSISKEIKSLLMNVQSEIESDVGKLISLNKTRRKRLEIGLQEQQEQLKQILEKFKDDIHHHLFDCNSILEGMEAHQIELKGIMKKQKVSHQKLLMHVEEAAEVQLHNAERRITAVHEASCFVVVHTSVSMHHNHCEIFFSFSSSPCFLSCSTILPLSHAPRSVVGREL</sequence>
<evidence type="ECO:0000313" key="4">
    <source>
        <dbReference type="Proteomes" id="UP001396334"/>
    </source>
</evidence>
<feature type="compositionally biased region" description="Polar residues" evidence="1">
    <location>
        <begin position="44"/>
        <end position="56"/>
    </location>
</feature>
<evidence type="ECO:0000259" key="2">
    <source>
        <dbReference type="Pfam" id="PF20435"/>
    </source>
</evidence>
<protein>
    <recommendedName>
        <fullName evidence="2">Meiosis-specific protein ASY3-like coiled-coil domain-containing protein</fullName>
    </recommendedName>
</protein>
<feature type="compositionally biased region" description="Polar residues" evidence="1">
    <location>
        <begin position="404"/>
        <end position="416"/>
    </location>
</feature>
<reference evidence="3 4" key="1">
    <citation type="journal article" date="2024" name="G3 (Bethesda)">
        <title>Genome assembly of Hibiscus sabdariffa L. provides insights into metabolisms of medicinal natural products.</title>
        <authorList>
            <person name="Kim T."/>
        </authorList>
    </citation>
    <scope>NUCLEOTIDE SEQUENCE [LARGE SCALE GENOMIC DNA]</scope>
    <source>
        <strain evidence="3">TK-2024</strain>
        <tissue evidence="3">Old leaves</tissue>
    </source>
</reference>
<proteinExistence type="predicted"/>
<feature type="domain" description="Meiosis-specific protein ASY3-like coiled-coil" evidence="2">
    <location>
        <begin position="1"/>
        <end position="755"/>
    </location>
</feature>
<feature type="region of interest" description="Disordered" evidence="1">
    <location>
        <begin position="445"/>
        <end position="479"/>
    </location>
</feature>
<feature type="compositionally biased region" description="Polar residues" evidence="1">
    <location>
        <begin position="67"/>
        <end position="81"/>
    </location>
</feature>
<feature type="region of interest" description="Disordered" evidence="1">
    <location>
        <begin position="36"/>
        <end position="107"/>
    </location>
</feature>
<gene>
    <name evidence="3" type="ORF">V6N11_001444</name>
</gene>
<evidence type="ECO:0000313" key="3">
    <source>
        <dbReference type="EMBL" id="KAK9018470.1"/>
    </source>
</evidence>
<feature type="region of interest" description="Disordered" evidence="1">
    <location>
        <begin position="356"/>
        <end position="383"/>
    </location>
</feature>
<dbReference type="Pfam" id="PF20435">
    <property type="entry name" value="ASY3-like"/>
    <property type="match status" value="1"/>
</dbReference>
<dbReference type="PANTHER" id="PTHR36027">
    <property type="entry name" value="MEIOSIS-SPECIFIC PROTEIN ASY3"/>
    <property type="match status" value="1"/>
</dbReference>
<feature type="compositionally biased region" description="Polar residues" evidence="1">
    <location>
        <begin position="220"/>
        <end position="231"/>
    </location>
</feature>